<dbReference type="GO" id="GO:0008320">
    <property type="term" value="F:protein transmembrane transporter activity"/>
    <property type="evidence" value="ECO:0007669"/>
    <property type="project" value="InterPro"/>
</dbReference>
<gene>
    <name evidence="11" type="ORF">M0811_11128</name>
</gene>
<dbReference type="Pfam" id="PF00584">
    <property type="entry name" value="SecE"/>
    <property type="match status" value="1"/>
</dbReference>
<dbReference type="InterPro" id="IPR023391">
    <property type="entry name" value="Prot_translocase_SecE_dom_sf"/>
</dbReference>
<dbReference type="GO" id="GO:0006605">
    <property type="term" value="P:protein targeting"/>
    <property type="evidence" value="ECO:0007669"/>
    <property type="project" value="InterPro"/>
</dbReference>
<evidence type="ECO:0000256" key="4">
    <source>
        <dbReference type="ARBA" id="ARBA00022692"/>
    </source>
</evidence>
<dbReference type="InterPro" id="IPR001901">
    <property type="entry name" value="Translocase_SecE/Sec61-g"/>
</dbReference>
<dbReference type="Proteomes" id="UP001149090">
    <property type="component" value="Unassembled WGS sequence"/>
</dbReference>
<evidence type="ECO:0000313" key="12">
    <source>
        <dbReference type="Proteomes" id="UP001149090"/>
    </source>
</evidence>
<dbReference type="Gene3D" id="1.20.5.820">
    <property type="entry name" value="Preprotein translocase SecE subunit"/>
    <property type="match status" value="1"/>
</dbReference>
<protein>
    <submittedName>
        <fullName evidence="11">Transport protein sec61 subunit gamma</fullName>
    </submittedName>
</protein>
<dbReference type="OrthoDB" id="2401875at2759"/>
<comment type="subcellular location">
    <subcellularLocation>
        <location evidence="1">Endoplasmic reticulum membrane</location>
        <topology evidence="1">Single-pass membrane protein</topology>
    </subcellularLocation>
</comment>
<keyword evidence="7 10" id="KW-1133">Transmembrane helix</keyword>
<accession>A0A9Q0LFH5</accession>
<name>A0A9Q0LFH5_ANAIG</name>
<dbReference type="InterPro" id="IPR008158">
    <property type="entry name" value="Translocase_Sec61-g"/>
</dbReference>
<proteinExistence type="inferred from homology"/>
<evidence type="ECO:0000256" key="2">
    <source>
        <dbReference type="ARBA" id="ARBA00008274"/>
    </source>
</evidence>
<evidence type="ECO:0000256" key="8">
    <source>
        <dbReference type="ARBA" id="ARBA00023010"/>
    </source>
</evidence>
<keyword evidence="9 10" id="KW-0472">Membrane</keyword>
<evidence type="ECO:0000313" key="11">
    <source>
        <dbReference type="EMBL" id="KAJ5070280.1"/>
    </source>
</evidence>
<feature type="transmembrane region" description="Helical" evidence="10">
    <location>
        <begin position="39"/>
        <end position="63"/>
    </location>
</feature>
<evidence type="ECO:0000256" key="1">
    <source>
        <dbReference type="ARBA" id="ARBA00004389"/>
    </source>
</evidence>
<dbReference type="GO" id="GO:0006886">
    <property type="term" value="P:intracellular protein transport"/>
    <property type="evidence" value="ECO:0007669"/>
    <property type="project" value="InterPro"/>
</dbReference>
<dbReference type="HAMAP" id="MF_00422">
    <property type="entry name" value="SecE"/>
    <property type="match status" value="1"/>
</dbReference>
<dbReference type="NCBIfam" id="TIGR00327">
    <property type="entry name" value="secE_euk_arch"/>
    <property type="match status" value="1"/>
</dbReference>
<evidence type="ECO:0000256" key="9">
    <source>
        <dbReference type="ARBA" id="ARBA00023136"/>
    </source>
</evidence>
<evidence type="ECO:0000256" key="6">
    <source>
        <dbReference type="ARBA" id="ARBA00022927"/>
    </source>
</evidence>
<sequence length="71" mass="8045">MEEFIVNEIIAPLRKFFKQSYQFLVRCTKPDKKEFSKTALATLIGFAIMGTIGFVIKLIFMVINNILIGSG</sequence>
<dbReference type="GO" id="GO:0005789">
    <property type="term" value="C:endoplasmic reticulum membrane"/>
    <property type="evidence" value="ECO:0007669"/>
    <property type="project" value="UniProtKB-SubCell"/>
</dbReference>
<evidence type="ECO:0000256" key="3">
    <source>
        <dbReference type="ARBA" id="ARBA00022448"/>
    </source>
</evidence>
<evidence type="ECO:0000256" key="10">
    <source>
        <dbReference type="SAM" id="Phobius"/>
    </source>
</evidence>
<keyword evidence="5" id="KW-0256">Endoplasmic reticulum</keyword>
<keyword evidence="6" id="KW-0653">Protein transport</keyword>
<evidence type="ECO:0000256" key="5">
    <source>
        <dbReference type="ARBA" id="ARBA00022824"/>
    </source>
</evidence>
<comment type="similarity">
    <text evidence="2">Belongs to the SecE/SEC61-gamma family.</text>
</comment>
<dbReference type="SUPFAM" id="SSF103456">
    <property type="entry name" value="Preprotein translocase SecE subunit"/>
    <property type="match status" value="1"/>
</dbReference>
<keyword evidence="8" id="KW-0811">Translocation</keyword>
<reference evidence="11" key="1">
    <citation type="submission" date="2022-10" db="EMBL/GenBank/DDBJ databases">
        <title>Novel sulphate-reducing endosymbionts in the free-living metamonad Anaeramoeba.</title>
        <authorList>
            <person name="Jerlstrom-Hultqvist J."/>
            <person name="Cepicka I."/>
            <person name="Gallot-Lavallee L."/>
            <person name="Salas-Leiva D."/>
            <person name="Curtis B.A."/>
            <person name="Zahonova K."/>
            <person name="Pipaliya S."/>
            <person name="Dacks J."/>
            <person name="Roger A.J."/>
        </authorList>
    </citation>
    <scope>NUCLEOTIDE SEQUENCE</scope>
    <source>
        <strain evidence="11">BMAN</strain>
    </source>
</reference>
<keyword evidence="12" id="KW-1185">Reference proteome</keyword>
<dbReference type="OMA" id="FATEYYA"/>
<keyword evidence="3" id="KW-0813">Transport</keyword>
<dbReference type="AlphaFoldDB" id="A0A9Q0LFH5"/>
<dbReference type="PROSITE" id="PS01067">
    <property type="entry name" value="SECE_SEC61G"/>
    <property type="match status" value="1"/>
</dbReference>
<dbReference type="PANTHER" id="PTHR12309">
    <property type="entry name" value="SEC61 GAMMA SUBUNIT"/>
    <property type="match status" value="1"/>
</dbReference>
<evidence type="ECO:0000256" key="7">
    <source>
        <dbReference type="ARBA" id="ARBA00022989"/>
    </source>
</evidence>
<organism evidence="11 12">
    <name type="scientific">Anaeramoeba ignava</name>
    <name type="common">Anaerobic marine amoeba</name>
    <dbReference type="NCBI Taxonomy" id="1746090"/>
    <lineage>
        <taxon>Eukaryota</taxon>
        <taxon>Metamonada</taxon>
        <taxon>Anaeramoebidae</taxon>
        <taxon>Anaeramoeba</taxon>
    </lineage>
</organism>
<dbReference type="EMBL" id="JAPDFW010000097">
    <property type="protein sequence ID" value="KAJ5070280.1"/>
    <property type="molecule type" value="Genomic_DNA"/>
</dbReference>
<comment type="caution">
    <text evidence="11">The sequence shown here is derived from an EMBL/GenBank/DDBJ whole genome shotgun (WGS) entry which is preliminary data.</text>
</comment>
<keyword evidence="4 10" id="KW-0812">Transmembrane</keyword>